<organism evidence="2 3">
    <name type="scientific">Dokdonia donghaensis DSW-1</name>
    <dbReference type="NCBI Taxonomy" id="1300343"/>
    <lineage>
        <taxon>Bacteria</taxon>
        <taxon>Pseudomonadati</taxon>
        <taxon>Bacteroidota</taxon>
        <taxon>Flavobacteriia</taxon>
        <taxon>Flavobacteriales</taxon>
        <taxon>Flavobacteriaceae</taxon>
        <taxon>Dokdonia</taxon>
    </lineage>
</organism>
<sequence>MRTHYFIIFLTLFSSTLIAQITGVVTNQNGEQLPFVNVYIENSNRGTTTNGDGAYELLLEREDQGKEMVVVFQFLGFETITRTVEIGSPQVVLDIVMTEATTSLDEVIVEAGVNPADRIIRATIANRKKNLDVIGEYTAKFYSRGLWQVQDAPDKILGQEVGDLGGGLDSTRTGIIYLSETISDIKYQRPDNFSEVIVASKVSGDDNGFSFNTASDANFSFYENTLNLNAQIVSPIASNAFSYYKYTLEGTFYENNQLVNKITVTPRRVNDRVFTGTIYIVEDSWQLYGVDLHTDGTAIQVPFIESLNFKQNFKYEDELKQWVKISQVIDFSFGFLGLKGDGRFTAAYSDYNFNPAFGKNSFSAEILSFSQNANKKDSTFWDQRRPVPLTLLEQEDYVKKDSIQVIRKSKKYLDSIDARGNRFKLTSPVFGYDYTDTYNRWRVGVSSPLQAIQYNTVQGWNGSLQASYSSWSDDDYTKTFYAFAKANYGFSEDQLRYTLGVTRRFNRTNRAVVSLTGGVDLQQFNNAEPIRPIFNTAYSLLREKNFAKYYEKEFAQIAYGQELVNGLRVNAILAYEKRNPVFNTTDQTFFPSDDREFTSNNPLAPLSNGSAAITTHRIGKFFTSATINFGQKYYSYPSGKFNVQSERYPAITLVYEKGFGASNADYNFDQLRIVAQQEFNVGNKGRLSYDLRAGTFLGTGDEISFVDRQHFNGNETVLFEPGAINRFNVLPYYERSTNTGYFEAHAEHNFKGWILGKIPGINKLNFNLVAGAHLLSTQDQRLYREFNVGLSNVGWGKFRLLRVDYVYGQGALGGNKGAFLIGLSL</sequence>
<evidence type="ECO:0000256" key="1">
    <source>
        <dbReference type="SAM" id="SignalP"/>
    </source>
</evidence>
<dbReference type="EMBL" id="JSAQ01000001">
    <property type="protein sequence ID" value="KGO06083.1"/>
    <property type="molecule type" value="Genomic_DNA"/>
</dbReference>
<dbReference type="Gene3D" id="2.60.40.1120">
    <property type="entry name" value="Carboxypeptidase-like, regulatory domain"/>
    <property type="match status" value="1"/>
</dbReference>
<protein>
    <submittedName>
        <fullName evidence="2">Membrane protein</fullName>
    </submittedName>
</protein>
<keyword evidence="3" id="KW-1185">Reference proteome</keyword>
<feature type="signal peptide" evidence="1">
    <location>
        <begin position="1"/>
        <end position="19"/>
    </location>
</feature>
<accession>A0A0A2GU85</accession>
<keyword evidence="1" id="KW-0732">Signal</keyword>
<evidence type="ECO:0000313" key="3">
    <source>
        <dbReference type="Proteomes" id="UP000030140"/>
    </source>
</evidence>
<gene>
    <name evidence="2" type="ORF">NV36_04005</name>
</gene>
<dbReference type="SUPFAM" id="SSF49464">
    <property type="entry name" value="Carboxypeptidase regulatory domain-like"/>
    <property type="match status" value="1"/>
</dbReference>
<dbReference type="RefSeq" id="WP_035325098.1">
    <property type="nucleotide sequence ID" value="NZ_CP015125.1"/>
</dbReference>
<dbReference type="AlphaFoldDB" id="A0A0A2GU85"/>
<dbReference type="InterPro" id="IPR008969">
    <property type="entry name" value="CarboxyPept-like_regulatory"/>
</dbReference>
<evidence type="ECO:0000313" key="2">
    <source>
        <dbReference type="EMBL" id="KGO06083.1"/>
    </source>
</evidence>
<reference evidence="2 3" key="1">
    <citation type="submission" date="2014-10" db="EMBL/GenBank/DDBJ databases">
        <title>Draft genome sequence of the proteorhodopsin-containing marine bacterium Dokdonia donghaensis.</title>
        <authorList>
            <person name="Gomez-Consarnau L."/>
            <person name="Gonzalez J.M."/>
            <person name="Riedel T."/>
            <person name="Jaenicke S."/>
            <person name="Wagner-Doebler I."/>
            <person name="Fuhrman J.A."/>
        </authorList>
    </citation>
    <scope>NUCLEOTIDE SEQUENCE [LARGE SCALE GENOMIC DNA]</scope>
    <source>
        <strain evidence="2 3">DSW-1</strain>
    </source>
</reference>
<comment type="caution">
    <text evidence="2">The sequence shown here is derived from an EMBL/GenBank/DDBJ whole genome shotgun (WGS) entry which is preliminary data.</text>
</comment>
<dbReference type="Pfam" id="PF18939">
    <property type="entry name" value="DUF5686"/>
    <property type="match status" value="1"/>
</dbReference>
<dbReference type="Proteomes" id="UP000030140">
    <property type="component" value="Unassembled WGS sequence"/>
</dbReference>
<dbReference type="OrthoDB" id="983143at2"/>
<feature type="chain" id="PRO_5001987251" evidence="1">
    <location>
        <begin position="20"/>
        <end position="825"/>
    </location>
</feature>
<dbReference type="Pfam" id="PF13715">
    <property type="entry name" value="CarbopepD_reg_2"/>
    <property type="match status" value="1"/>
</dbReference>
<proteinExistence type="predicted"/>
<name>A0A0A2GU85_9FLAO</name>
<dbReference type="KEGG" id="ddo:I597_2574"/>
<dbReference type="PATRIC" id="fig|1300343.5.peg.2614"/>
<dbReference type="InterPro" id="IPR043741">
    <property type="entry name" value="DUF5686"/>
</dbReference>